<accession>A0A5A7PZJ7</accession>
<dbReference type="EMBL" id="BKCP01005461">
    <property type="protein sequence ID" value="GER38194.1"/>
    <property type="molecule type" value="Genomic_DNA"/>
</dbReference>
<protein>
    <submittedName>
        <fullName evidence="2">H(+)-transporting two-sector ATPase</fullName>
    </submittedName>
</protein>
<comment type="caution">
    <text evidence="2">The sequence shown here is derived from an EMBL/GenBank/DDBJ whole genome shotgun (WGS) entry which is preliminary data.</text>
</comment>
<proteinExistence type="predicted"/>
<dbReference type="AlphaFoldDB" id="A0A5A7PZJ7"/>
<feature type="compositionally biased region" description="Basic and acidic residues" evidence="1">
    <location>
        <begin position="158"/>
        <end position="167"/>
    </location>
</feature>
<evidence type="ECO:0000313" key="2">
    <source>
        <dbReference type="EMBL" id="GER38194.1"/>
    </source>
</evidence>
<feature type="region of interest" description="Disordered" evidence="1">
    <location>
        <begin position="139"/>
        <end position="167"/>
    </location>
</feature>
<gene>
    <name evidence="2" type="ORF">STAS_14640</name>
</gene>
<evidence type="ECO:0000256" key="1">
    <source>
        <dbReference type="SAM" id="MobiDB-lite"/>
    </source>
</evidence>
<dbReference type="Proteomes" id="UP000325081">
    <property type="component" value="Unassembled WGS sequence"/>
</dbReference>
<name>A0A5A7PZJ7_STRAF</name>
<sequence>VSDPRYLLRALSWVIPDRLTSLLAEQQEDRLAAFNSFTQLLNMFYFQKRPVEVEYNRIFAPMGATQSPISSQVFYPSSITGLLVLFLIILRPVECPLLPALCLLSWQSIDGRLRSNSRLTLFRDGKSRLHSIKLFIPPSKAKEKDQISERLPCPKSTPRSDEKRRSL</sequence>
<feature type="non-terminal residue" evidence="2">
    <location>
        <position position="1"/>
    </location>
</feature>
<evidence type="ECO:0000313" key="3">
    <source>
        <dbReference type="Proteomes" id="UP000325081"/>
    </source>
</evidence>
<organism evidence="2 3">
    <name type="scientific">Striga asiatica</name>
    <name type="common">Asiatic witchweed</name>
    <name type="synonym">Buchnera asiatica</name>
    <dbReference type="NCBI Taxonomy" id="4170"/>
    <lineage>
        <taxon>Eukaryota</taxon>
        <taxon>Viridiplantae</taxon>
        <taxon>Streptophyta</taxon>
        <taxon>Embryophyta</taxon>
        <taxon>Tracheophyta</taxon>
        <taxon>Spermatophyta</taxon>
        <taxon>Magnoliopsida</taxon>
        <taxon>eudicotyledons</taxon>
        <taxon>Gunneridae</taxon>
        <taxon>Pentapetalae</taxon>
        <taxon>asterids</taxon>
        <taxon>lamiids</taxon>
        <taxon>Lamiales</taxon>
        <taxon>Orobanchaceae</taxon>
        <taxon>Buchnereae</taxon>
        <taxon>Striga</taxon>
    </lineage>
</organism>
<keyword evidence="3" id="KW-1185">Reference proteome</keyword>
<reference evidence="3" key="1">
    <citation type="journal article" date="2019" name="Curr. Biol.">
        <title>Genome Sequence of Striga asiatica Provides Insight into the Evolution of Plant Parasitism.</title>
        <authorList>
            <person name="Yoshida S."/>
            <person name="Kim S."/>
            <person name="Wafula E.K."/>
            <person name="Tanskanen J."/>
            <person name="Kim Y.M."/>
            <person name="Honaas L."/>
            <person name="Yang Z."/>
            <person name="Spallek T."/>
            <person name="Conn C.E."/>
            <person name="Ichihashi Y."/>
            <person name="Cheong K."/>
            <person name="Cui S."/>
            <person name="Der J.P."/>
            <person name="Gundlach H."/>
            <person name="Jiao Y."/>
            <person name="Hori C."/>
            <person name="Ishida J.K."/>
            <person name="Kasahara H."/>
            <person name="Kiba T."/>
            <person name="Kim M.S."/>
            <person name="Koo N."/>
            <person name="Laohavisit A."/>
            <person name="Lee Y.H."/>
            <person name="Lumba S."/>
            <person name="McCourt P."/>
            <person name="Mortimer J.C."/>
            <person name="Mutuku J.M."/>
            <person name="Nomura T."/>
            <person name="Sasaki-Sekimoto Y."/>
            <person name="Seto Y."/>
            <person name="Wang Y."/>
            <person name="Wakatake T."/>
            <person name="Sakakibara H."/>
            <person name="Demura T."/>
            <person name="Yamaguchi S."/>
            <person name="Yoneyama K."/>
            <person name="Manabe R.I."/>
            <person name="Nelson D.C."/>
            <person name="Schulman A.H."/>
            <person name="Timko M.P."/>
            <person name="dePamphilis C.W."/>
            <person name="Choi D."/>
            <person name="Shirasu K."/>
        </authorList>
    </citation>
    <scope>NUCLEOTIDE SEQUENCE [LARGE SCALE GENOMIC DNA]</scope>
    <source>
        <strain evidence="3">cv. UVA1</strain>
    </source>
</reference>